<feature type="compositionally biased region" description="Low complexity" evidence="1">
    <location>
        <begin position="771"/>
        <end position="785"/>
    </location>
</feature>
<name>A5Z937_9FIRM</name>
<dbReference type="InterPro" id="IPR042229">
    <property type="entry name" value="Listeria/Bacterioides_rpt_sf"/>
</dbReference>
<evidence type="ECO:0000313" key="3">
    <source>
        <dbReference type="Proteomes" id="UP000006000"/>
    </source>
</evidence>
<reference evidence="2 3" key="1">
    <citation type="submission" date="2007-03" db="EMBL/GenBank/DDBJ databases">
        <authorList>
            <person name="Fulton L."/>
            <person name="Clifton S."/>
            <person name="Fulton B."/>
            <person name="Xu J."/>
            <person name="Minx P."/>
            <person name="Pepin K.H."/>
            <person name="Johnson M."/>
            <person name="Thiruvilangam P."/>
            <person name="Bhonagiri V."/>
            <person name="Nash W.E."/>
            <person name="Mardis E.R."/>
            <person name="Wilson R.K."/>
        </authorList>
    </citation>
    <scope>NUCLEOTIDE SEQUENCE [LARGE SCALE GENOMIC DNA]</scope>
    <source>
        <strain evidence="2 3">ATCC 27560</strain>
    </source>
</reference>
<comment type="caution">
    <text evidence="2">The sequence shown here is derived from an EMBL/GenBank/DDBJ whole genome shotgun (WGS) entry which is preliminary data.</text>
</comment>
<feature type="compositionally biased region" description="Low complexity" evidence="1">
    <location>
        <begin position="742"/>
        <end position="761"/>
    </location>
</feature>
<sequence length="921" mass="100932">MRDKIKVLIITSIICLFYCGVAFGYTGGGTKGNPYIVSNVDELTTILNEKGSNDWVYISLKSNIKIKKTITVRTGYFVINATNGDKTIKRSTSLKDSINDQSNPGYCFRILNTSYVIFGLGGNMLTLDGSWKDLGNANMSGWINVEPGGRLYIERFARLINTFNNEKKSGAPIMTYGDTQINCEIGRCKGYNGGAIKNIKGTLKVYGDTKIHDCVSVTEGGAIHNSQKGTLSIEDSEIWNCEALEEGGAIFSKDADSLCVIYSGKIHNNKSGESAGAVFSGYGATLVVGRSTSGPEIFENTSGGSGGGVRCNGGTGTDAGGITTFIRGTITNNTSGKHGGGIACGEAGENGQSKLYMSDMTISNNTCTESGGGIWTPNNIQGTGTEYAIIQNSRITSNTCHKYGGGISVHGKVYVSNCSIEHNFTGDRGAGIHITEGGTLKYDMGTISDNKTLDSITGTGIYVNGQLKINESARIAENNVVYLPKGKYIEVTGELYKNYSSIAKIESEDKSNGTKLVYINYENGTGEKELYYKGTSSDEYEGKEVQKKYSCVGISSQQLLRTGENVSGIGKNWIIISEKYLIKYDSNTTDEVKNMPSDQVKFWNENIKLSSEGPKREKYIIDTKKHWNYSKDGRGTRISAGAYFYANESRVLYAQWKKRPPKEIYINAKDRYYFKGQGIVINREELLKKVTVTDDVDNGNEYYVRIIEITRTSDNLVNNDSSDDKNDSSSNKNDSTNDKNDSSSNKSDSASNKSDSSSNKSDSTDNKSDSKNNNSSNKSDSGSKGNYKDNNLLATGSNLVPEKYINTSKVSVYKIKIYTETETASVNATATFKIYVLDNETAIGSVRFISSKYIYTLSDTSKWNKKRNETLNTRLTNALKDSNPMLKVAYTSDEIEQIRKTVKGKGYRITNSLNKNITKEW</sequence>
<dbReference type="InterPro" id="IPR011050">
    <property type="entry name" value="Pectin_lyase_fold/virulence"/>
</dbReference>
<dbReference type="SUPFAM" id="SSF51126">
    <property type="entry name" value="Pectin lyase-like"/>
    <property type="match status" value="1"/>
</dbReference>
<organism evidence="2 3">
    <name type="scientific">Eubacterium ventriosum ATCC 27560</name>
    <dbReference type="NCBI Taxonomy" id="411463"/>
    <lineage>
        <taxon>Bacteria</taxon>
        <taxon>Bacillati</taxon>
        <taxon>Bacillota</taxon>
        <taxon>Clostridia</taxon>
        <taxon>Eubacteriales</taxon>
        <taxon>Eubacteriaceae</taxon>
        <taxon>Eubacterium</taxon>
    </lineage>
</organism>
<dbReference type="InterPro" id="IPR006626">
    <property type="entry name" value="PbH1"/>
</dbReference>
<evidence type="ECO:0000313" key="2">
    <source>
        <dbReference type="EMBL" id="EDM50281.1"/>
    </source>
</evidence>
<reference evidence="2 3" key="2">
    <citation type="submission" date="2007-04" db="EMBL/GenBank/DDBJ databases">
        <title>Draft genome sequence of Eubacterium ventriosum (ATCC 27560).</title>
        <authorList>
            <person name="Sudarsanam P."/>
            <person name="Ley R."/>
            <person name="Guruge J."/>
            <person name="Turnbaugh P.J."/>
            <person name="Mahowald M."/>
            <person name="Liep D."/>
            <person name="Gordon J."/>
        </authorList>
    </citation>
    <scope>NUCLEOTIDE SEQUENCE [LARGE SCALE GENOMIC DNA]</scope>
    <source>
        <strain evidence="2 3">ATCC 27560</strain>
    </source>
</reference>
<dbReference type="eggNOG" id="COG3210">
    <property type="taxonomic scope" value="Bacteria"/>
</dbReference>
<accession>A5Z937</accession>
<dbReference type="RefSeq" id="WP_005363554.1">
    <property type="nucleotide sequence ID" value="NZ_DS264286.1"/>
</dbReference>
<dbReference type="Proteomes" id="UP000006000">
    <property type="component" value="Unassembled WGS sequence"/>
</dbReference>
<dbReference type="Gene3D" id="2.60.40.4270">
    <property type="entry name" value="Listeria-Bacteroides repeat domain"/>
    <property type="match status" value="1"/>
</dbReference>
<dbReference type="SMART" id="SM00710">
    <property type="entry name" value="PbH1"/>
    <property type="match status" value="5"/>
</dbReference>
<proteinExistence type="predicted"/>
<dbReference type="STRING" id="411463.EUBVEN_02230"/>
<dbReference type="OrthoDB" id="2061954at2"/>
<protein>
    <recommendedName>
        <fullName evidence="4">Right handed beta helix domain-containing protein</fullName>
    </recommendedName>
</protein>
<feature type="region of interest" description="Disordered" evidence="1">
    <location>
        <begin position="715"/>
        <end position="789"/>
    </location>
</feature>
<evidence type="ECO:0008006" key="4">
    <source>
        <dbReference type="Google" id="ProtNLM"/>
    </source>
</evidence>
<dbReference type="EMBL" id="AAVL02000037">
    <property type="protein sequence ID" value="EDM50281.1"/>
    <property type="molecule type" value="Genomic_DNA"/>
</dbReference>
<evidence type="ECO:0000256" key="1">
    <source>
        <dbReference type="SAM" id="MobiDB-lite"/>
    </source>
</evidence>
<dbReference type="HOGENOM" id="CLU_316594_0_0_9"/>
<dbReference type="AlphaFoldDB" id="A5Z937"/>
<gene>
    <name evidence="2" type="ORF">EUBVEN_02230</name>
</gene>